<gene>
    <name evidence="7" type="ORF">UFOPK1421_00331</name>
</gene>
<keyword evidence="3" id="KW-0547">Nucleotide-binding</keyword>
<reference evidence="7" key="1">
    <citation type="submission" date="2020-05" db="EMBL/GenBank/DDBJ databases">
        <authorList>
            <person name="Chiriac C."/>
            <person name="Salcher M."/>
            <person name="Ghai R."/>
            <person name="Kavagutti S V."/>
        </authorList>
    </citation>
    <scope>NUCLEOTIDE SEQUENCE</scope>
</reference>
<protein>
    <submittedName>
        <fullName evidence="7">Unannotated protein</fullName>
    </submittedName>
</protein>
<evidence type="ECO:0000256" key="2">
    <source>
        <dbReference type="ARBA" id="ARBA00022598"/>
    </source>
</evidence>
<keyword evidence="4" id="KW-0067">ATP-binding</keyword>
<dbReference type="GO" id="GO:0005324">
    <property type="term" value="F:long-chain fatty acid transmembrane transporter activity"/>
    <property type="evidence" value="ECO:0007669"/>
    <property type="project" value="TreeGrafter"/>
</dbReference>
<evidence type="ECO:0000256" key="1">
    <source>
        <dbReference type="ARBA" id="ARBA00006432"/>
    </source>
</evidence>
<dbReference type="Pfam" id="PF13193">
    <property type="entry name" value="AMP-binding_C"/>
    <property type="match status" value="1"/>
</dbReference>
<dbReference type="GO" id="GO:0005886">
    <property type="term" value="C:plasma membrane"/>
    <property type="evidence" value="ECO:0007669"/>
    <property type="project" value="TreeGrafter"/>
</dbReference>
<dbReference type="InterPro" id="IPR045851">
    <property type="entry name" value="AMP-bd_C_sf"/>
</dbReference>
<dbReference type="InterPro" id="IPR042099">
    <property type="entry name" value="ANL_N_sf"/>
</dbReference>
<dbReference type="InterPro" id="IPR020845">
    <property type="entry name" value="AMP-binding_CS"/>
</dbReference>
<name>A0A6J6BAK7_9ZZZZ</name>
<evidence type="ECO:0000259" key="6">
    <source>
        <dbReference type="Pfam" id="PF13193"/>
    </source>
</evidence>
<keyword evidence="2" id="KW-0436">Ligase</keyword>
<evidence type="ECO:0000313" key="7">
    <source>
        <dbReference type="EMBL" id="CAB4535667.1"/>
    </source>
</evidence>
<dbReference type="Gene3D" id="3.30.300.30">
    <property type="match status" value="1"/>
</dbReference>
<dbReference type="GO" id="GO:0005524">
    <property type="term" value="F:ATP binding"/>
    <property type="evidence" value="ECO:0007669"/>
    <property type="project" value="UniProtKB-KW"/>
</dbReference>
<dbReference type="Pfam" id="PF00501">
    <property type="entry name" value="AMP-binding"/>
    <property type="match status" value="1"/>
</dbReference>
<feature type="domain" description="AMP-binding enzyme C-terminal" evidence="6">
    <location>
        <begin position="423"/>
        <end position="499"/>
    </location>
</feature>
<dbReference type="Gene3D" id="3.40.50.12780">
    <property type="entry name" value="N-terminal domain of ligase-like"/>
    <property type="match status" value="1"/>
</dbReference>
<dbReference type="PROSITE" id="PS00455">
    <property type="entry name" value="AMP_BINDING"/>
    <property type="match status" value="1"/>
</dbReference>
<dbReference type="EMBL" id="CAEZSL010000022">
    <property type="protein sequence ID" value="CAB4535667.1"/>
    <property type="molecule type" value="Genomic_DNA"/>
</dbReference>
<organism evidence="7">
    <name type="scientific">freshwater metagenome</name>
    <dbReference type="NCBI Taxonomy" id="449393"/>
    <lineage>
        <taxon>unclassified sequences</taxon>
        <taxon>metagenomes</taxon>
        <taxon>ecological metagenomes</taxon>
    </lineage>
</organism>
<evidence type="ECO:0000256" key="3">
    <source>
        <dbReference type="ARBA" id="ARBA00022741"/>
    </source>
</evidence>
<dbReference type="PANTHER" id="PTHR43107">
    <property type="entry name" value="LONG-CHAIN FATTY ACID TRANSPORT PROTEIN"/>
    <property type="match status" value="1"/>
</dbReference>
<proteinExistence type="inferred from homology"/>
<dbReference type="InterPro" id="IPR000873">
    <property type="entry name" value="AMP-dep_synth/lig_dom"/>
</dbReference>
<dbReference type="InterPro" id="IPR025110">
    <property type="entry name" value="AMP-bd_C"/>
</dbReference>
<evidence type="ECO:0000259" key="5">
    <source>
        <dbReference type="Pfam" id="PF00501"/>
    </source>
</evidence>
<dbReference type="SUPFAM" id="SSF56801">
    <property type="entry name" value="Acetyl-CoA synthetase-like"/>
    <property type="match status" value="1"/>
</dbReference>
<accession>A0A6J6BAK7</accession>
<sequence>MTTVAHLLRRRIGDHNPGYHFEGRTYSWDQVVTQSAIRASILNDLLDPEKPRHVGILLENTPDYLFWIGGAALAGACIVGINPTRRGEELARDIRHTDCQMIVSDQAGIALFNNLDTGVPSQRIVDIDSVAHTQLINQHSSAHIPDSEPDPTSILFLLFTSGSTSAPKAVVCTNERMATASIRAGEIYGVTSQDICYCPMPLFHGNALMACWGPALAVGAQVVLRRKFSASNFMLDVRQHGCTYFTYVGRTIAYVLGQPASELDSHSQLRLGFGTEASALDRQRFLDRFRCQLVEGYGSSESVVAIIRTPETPPNALGKERPDMAGNIKIVDPNTNIECQPVIFDEFGGITNPQCIGEIVSLTGGSSFEGYYNNHEASSERVRNGWYWTGDLGYRDADGFFYFGGRSADWLRVDSENFAASPVENIIARYPNVVMAAVYPVPDPLTGDMVMVAIEMADATDFSATDFDTFMSQQRDLGTKWSPHIVRITKNMPLTANNKVHKPPLRSDKWRTTDTVFWRSERNQPLTLMTEADKAALEQRFSDNGRSHILLGL</sequence>
<dbReference type="GO" id="GO:0044539">
    <property type="term" value="P:long-chain fatty acid import into cell"/>
    <property type="evidence" value="ECO:0007669"/>
    <property type="project" value="TreeGrafter"/>
</dbReference>
<evidence type="ECO:0000256" key="4">
    <source>
        <dbReference type="ARBA" id="ARBA00022840"/>
    </source>
</evidence>
<dbReference type="AlphaFoldDB" id="A0A6J6BAK7"/>
<dbReference type="PANTHER" id="PTHR43107:SF15">
    <property type="entry name" value="FATTY ACID TRANSPORT PROTEIN 3, ISOFORM A"/>
    <property type="match status" value="1"/>
</dbReference>
<comment type="similarity">
    <text evidence="1">Belongs to the ATP-dependent AMP-binding enzyme family.</text>
</comment>
<feature type="domain" description="AMP-dependent synthetase/ligase" evidence="5">
    <location>
        <begin position="19"/>
        <end position="372"/>
    </location>
</feature>
<dbReference type="GO" id="GO:0004467">
    <property type="term" value="F:long-chain fatty acid-CoA ligase activity"/>
    <property type="evidence" value="ECO:0007669"/>
    <property type="project" value="TreeGrafter"/>
</dbReference>